<dbReference type="PANTHER" id="PTHR42648:SF28">
    <property type="entry name" value="TRANSPOSON-ENCODED PROTEIN WITH RIBONUCLEASE H-LIKE AND RETROVIRUS ZINC FINGER-LIKE DOMAINS"/>
    <property type="match status" value="1"/>
</dbReference>
<evidence type="ECO:0000313" key="1">
    <source>
        <dbReference type="EMBL" id="CAK7931236.1"/>
    </source>
</evidence>
<reference evidence="1" key="1">
    <citation type="submission" date="2024-01" db="EMBL/GenBank/DDBJ databases">
        <authorList>
            <person name="Webb A."/>
        </authorList>
    </citation>
    <scope>NUCLEOTIDE SEQUENCE</scope>
    <source>
        <strain evidence="1">Pm1</strain>
    </source>
</reference>
<sequence>MQVTRKNSKQVVMTADPVDGIYWLRSPQRSTDAATHNGAIDFRTRMGHATFEVLRKMVATGMIKDAKAPLNSTGPSVCRGCQQGKMVQKPFPTNRDKRQYGVFELLHFDICGPMEQVSISSSRY</sequence>
<protein>
    <recommendedName>
        <fullName evidence="3">GAG-pre-integrase domain-containing protein</fullName>
    </recommendedName>
</protein>
<dbReference type="PANTHER" id="PTHR42648">
    <property type="entry name" value="TRANSPOSASE, PUTATIVE-RELATED"/>
    <property type="match status" value="1"/>
</dbReference>
<name>A0AAV1U8X2_9STRA</name>
<dbReference type="Proteomes" id="UP001162060">
    <property type="component" value="Unassembled WGS sequence"/>
</dbReference>
<gene>
    <name evidence="1" type="ORF">PM001_LOCUS16386</name>
</gene>
<dbReference type="InterPro" id="IPR039537">
    <property type="entry name" value="Retrotran_Ty1/copia-like"/>
</dbReference>
<comment type="caution">
    <text evidence="1">The sequence shown here is derived from an EMBL/GenBank/DDBJ whole genome shotgun (WGS) entry which is preliminary data.</text>
</comment>
<organism evidence="1 2">
    <name type="scientific">Peronospora matthiolae</name>
    <dbReference type="NCBI Taxonomy" id="2874970"/>
    <lineage>
        <taxon>Eukaryota</taxon>
        <taxon>Sar</taxon>
        <taxon>Stramenopiles</taxon>
        <taxon>Oomycota</taxon>
        <taxon>Peronosporomycetes</taxon>
        <taxon>Peronosporales</taxon>
        <taxon>Peronosporaceae</taxon>
        <taxon>Peronospora</taxon>
    </lineage>
</organism>
<evidence type="ECO:0000313" key="2">
    <source>
        <dbReference type="Proteomes" id="UP001162060"/>
    </source>
</evidence>
<accession>A0AAV1U8X2</accession>
<proteinExistence type="predicted"/>
<evidence type="ECO:0008006" key="3">
    <source>
        <dbReference type="Google" id="ProtNLM"/>
    </source>
</evidence>
<dbReference type="EMBL" id="CAKLBY020000172">
    <property type="protein sequence ID" value="CAK7931236.1"/>
    <property type="molecule type" value="Genomic_DNA"/>
</dbReference>
<dbReference type="AlphaFoldDB" id="A0AAV1U8X2"/>